<evidence type="ECO:0000256" key="3">
    <source>
        <dbReference type="ARBA" id="ARBA00022448"/>
    </source>
</evidence>
<evidence type="ECO:0000256" key="2">
    <source>
        <dbReference type="ARBA" id="ARBA00006375"/>
    </source>
</evidence>
<keyword evidence="8 9" id="KW-0472">Membrane</keyword>
<dbReference type="GO" id="GO:0031966">
    <property type="term" value="C:mitochondrial membrane"/>
    <property type="evidence" value="ECO:0007669"/>
    <property type="project" value="UniProtKB-SubCell"/>
</dbReference>
<dbReference type="PROSITE" id="PS50920">
    <property type="entry name" value="SOLCAR"/>
    <property type="match status" value="1"/>
</dbReference>
<evidence type="ECO:0000256" key="5">
    <source>
        <dbReference type="ARBA" id="ARBA00022737"/>
    </source>
</evidence>
<dbReference type="PANTHER" id="PTHR45624:SF10">
    <property type="entry name" value="SLC (SOLUTE CARRIER) HOMOLOG"/>
    <property type="match status" value="1"/>
</dbReference>
<dbReference type="Pfam" id="PF00153">
    <property type="entry name" value="Mito_carr"/>
    <property type="match status" value="1"/>
</dbReference>
<evidence type="ECO:0000256" key="7">
    <source>
        <dbReference type="ARBA" id="ARBA00023128"/>
    </source>
</evidence>
<dbReference type="PANTHER" id="PTHR45624">
    <property type="entry name" value="MITOCHONDRIAL BASIC AMINO ACIDS TRANSPORTER-RELATED"/>
    <property type="match status" value="1"/>
</dbReference>
<proteinExistence type="inferred from homology"/>
<dbReference type="InterPro" id="IPR050567">
    <property type="entry name" value="Mitochondrial_Carrier"/>
</dbReference>
<comment type="similarity">
    <text evidence="2 10">Belongs to the mitochondrial carrier (TC 2.A.29) family.</text>
</comment>
<keyword evidence="7" id="KW-0496">Mitochondrion</keyword>
<evidence type="ECO:0000313" key="12">
    <source>
        <dbReference type="Proteomes" id="UP000242188"/>
    </source>
</evidence>
<feature type="repeat" description="Solcar" evidence="9">
    <location>
        <begin position="31"/>
        <end position="116"/>
    </location>
</feature>
<name>A0A210PK92_MIZYE</name>
<evidence type="ECO:0000256" key="9">
    <source>
        <dbReference type="PROSITE-ProRule" id="PRU00282"/>
    </source>
</evidence>
<evidence type="ECO:0000313" key="11">
    <source>
        <dbReference type="EMBL" id="OWF36918.1"/>
    </source>
</evidence>
<evidence type="ECO:0000256" key="10">
    <source>
        <dbReference type="RuleBase" id="RU000488"/>
    </source>
</evidence>
<sequence>MIRDIPSYGIYSLTYQYLSNKLKEKGWTDSRGIVADMVGGGCAGSFTWFLIMPFDVVKSRYQADLKGEFRSPLDCALKSYQSEGFKIFYRGVLVTCLRSLPVDATAFMVYAQTMRYLEGARE</sequence>
<evidence type="ECO:0000256" key="1">
    <source>
        <dbReference type="ARBA" id="ARBA00004225"/>
    </source>
</evidence>
<keyword evidence="5" id="KW-0677">Repeat</keyword>
<keyword evidence="4 9" id="KW-0812">Transmembrane</keyword>
<gene>
    <name evidence="11" type="ORF">KP79_PYT10137</name>
</gene>
<keyword evidence="3 10" id="KW-0813">Transport</keyword>
<keyword evidence="6" id="KW-1133">Transmembrane helix</keyword>
<dbReference type="OrthoDB" id="193856at2759"/>
<dbReference type="EMBL" id="NEDP02075174">
    <property type="protein sequence ID" value="OWF36918.1"/>
    <property type="molecule type" value="Genomic_DNA"/>
</dbReference>
<comment type="subcellular location">
    <subcellularLocation>
        <location evidence="1">Mitochondrion membrane</location>
        <topology evidence="1">Multi-pass membrane protein</topology>
    </subcellularLocation>
</comment>
<keyword evidence="12" id="KW-1185">Reference proteome</keyword>
<evidence type="ECO:0000256" key="6">
    <source>
        <dbReference type="ARBA" id="ARBA00022989"/>
    </source>
</evidence>
<dbReference type="InterPro" id="IPR023395">
    <property type="entry name" value="MCP_dom_sf"/>
</dbReference>
<protein>
    <submittedName>
        <fullName evidence="11">Solute carrier family 25 member 48</fullName>
    </submittedName>
</protein>
<evidence type="ECO:0000256" key="4">
    <source>
        <dbReference type="ARBA" id="ARBA00022692"/>
    </source>
</evidence>
<dbReference type="GO" id="GO:0022857">
    <property type="term" value="F:transmembrane transporter activity"/>
    <property type="evidence" value="ECO:0007669"/>
    <property type="project" value="TreeGrafter"/>
</dbReference>
<reference evidence="11 12" key="1">
    <citation type="journal article" date="2017" name="Nat. Ecol. Evol.">
        <title>Scallop genome provides insights into evolution of bilaterian karyotype and development.</title>
        <authorList>
            <person name="Wang S."/>
            <person name="Zhang J."/>
            <person name="Jiao W."/>
            <person name="Li J."/>
            <person name="Xun X."/>
            <person name="Sun Y."/>
            <person name="Guo X."/>
            <person name="Huan P."/>
            <person name="Dong B."/>
            <person name="Zhang L."/>
            <person name="Hu X."/>
            <person name="Sun X."/>
            <person name="Wang J."/>
            <person name="Zhao C."/>
            <person name="Wang Y."/>
            <person name="Wang D."/>
            <person name="Huang X."/>
            <person name="Wang R."/>
            <person name="Lv J."/>
            <person name="Li Y."/>
            <person name="Zhang Z."/>
            <person name="Liu B."/>
            <person name="Lu W."/>
            <person name="Hui Y."/>
            <person name="Liang J."/>
            <person name="Zhou Z."/>
            <person name="Hou R."/>
            <person name="Li X."/>
            <person name="Liu Y."/>
            <person name="Li H."/>
            <person name="Ning X."/>
            <person name="Lin Y."/>
            <person name="Zhao L."/>
            <person name="Xing Q."/>
            <person name="Dou J."/>
            <person name="Li Y."/>
            <person name="Mao J."/>
            <person name="Guo H."/>
            <person name="Dou H."/>
            <person name="Li T."/>
            <person name="Mu C."/>
            <person name="Jiang W."/>
            <person name="Fu Q."/>
            <person name="Fu X."/>
            <person name="Miao Y."/>
            <person name="Liu J."/>
            <person name="Yu Q."/>
            <person name="Li R."/>
            <person name="Liao H."/>
            <person name="Li X."/>
            <person name="Kong Y."/>
            <person name="Jiang Z."/>
            <person name="Chourrout D."/>
            <person name="Li R."/>
            <person name="Bao Z."/>
        </authorList>
    </citation>
    <scope>NUCLEOTIDE SEQUENCE [LARGE SCALE GENOMIC DNA]</scope>
    <source>
        <strain evidence="11 12">PY_sf001</strain>
    </source>
</reference>
<comment type="caution">
    <text evidence="11">The sequence shown here is derived from an EMBL/GenBank/DDBJ whole genome shotgun (WGS) entry which is preliminary data.</text>
</comment>
<dbReference type="SUPFAM" id="SSF103506">
    <property type="entry name" value="Mitochondrial carrier"/>
    <property type="match status" value="1"/>
</dbReference>
<dbReference type="Gene3D" id="1.50.40.10">
    <property type="entry name" value="Mitochondrial carrier domain"/>
    <property type="match status" value="1"/>
</dbReference>
<evidence type="ECO:0000256" key="8">
    <source>
        <dbReference type="ARBA" id="ARBA00023136"/>
    </source>
</evidence>
<dbReference type="Proteomes" id="UP000242188">
    <property type="component" value="Unassembled WGS sequence"/>
</dbReference>
<dbReference type="InterPro" id="IPR018108">
    <property type="entry name" value="MCP_transmembrane"/>
</dbReference>
<accession>A0A210PK92</accession>
<organism evidence="11 12">
    <name type="scientific">Mizuhopecten yessoensis</name>
    <name type="common">Japanese scallop</name>
    <name type="synonym">Patinopecten yessoensis</name>
    <dbReference type="NCBI Taxonomy" id="6573"/>
    <lineage>
        <taxon>Eukaryota</taxon>
        <taxon>Metazoa</taxon>
        <taxon>Spiralia</taxon>
        <taxon>Lophotrochozoa</taxon>
        <taxon>Mollusca</taxon>
        <taxon>Bivalvia</taxon>
        <taxon>Autobranchia</taxon>
        <taxon>Pteriomorphia</taxon>
        <taxon>Pectinida</taxon>
        <taxon>Pectinoidea</taxon>
        <taxon>Pectinidae</taxon>
        <taxon>Mizuhopecten</taxon>
    </lineage>
</organism>
<dbReference type="AlphaFoldDB" id="A0A210PK92"/>